<feature type="region of interest" description="Disordered" evidence="1">
    <location>
        <begin position="145"/>
        <end position="184"/>
    </location>
</feature>
<evidence type="ECO:0000313" key="2">
    <source>
        <dbReference type="EMBL" id="VEL34206.1"/>
    </source>
</evidence>
<feature type="compositionally biased region" description="Pro residues" evidence="1">
    <location>
        <begin position="161"/>
        <end position="174"/>
    </location>
</feature>
<evidence type="ECO:0000313" key="3">
    <source>
        <dbReference type="Proteomes" id="UP000784294"/>
    </source>
</evidence>
<dbReference type="EMBL" id="CAAALY010247193">
    <property type="protein sequence ID" value="VEL34206.1"/>
    <property type="molecule type" value="Genomic_DNA"/>
</dbReference>
<proteinExistence type="predicted"/>
<keyword evidence="3" id="KW-1185">Reference proteome</keyword>
<feature type="region of interest" description="Disordered" evidence="1">
    <location>
        <begin position="255"/>
        <end position="282"/>
    </location>
</feature>
<sequence length="282" mass="30932">MSNNAGFRAPTNKVCILTCLNLHPCSIRPVGRCPHRFRCSKTLTTLTVPLLSSLAGVVEEASSIPHKPGTYLLTLPTTESWTSPKARGHMQPPPPAGRAYKVYAERSDGMTVHKFARPTEYFMHAPAEAADCLTYFGQEHKRVGFGQKTHSTGPVGGVPNLQPPPLPPPPPRRPSTPRRTTYSASPGILSSFRPHLYPASIPHLFSPLPSVLFDCTVSGVQSGRQASTHAKVVSDTDTDTDCTYCYNPIVWERNHHPRGPLRDGGDSKVKRSQSTERRLTYS</sequence>
<gene>
    <name evidence="2" type="ORF">PXEA_LOCUS27646</name>
</gene>
<dbReference type="Proteomes" id="UP000784294">
    <property type="component" value="Unassembled WGS sequence"/>
</dbReference>
<evidence type="ECO:0000256" key="1">
    <source>
        <dbReference type="SAM" id="MobiDB-lite"/>
    </source>
</evidence>
<feature type="compositionally biased region" description="Basic and acidic residues" evidence="1">
    <location>
        <begin position="260"/>
        <end position="282"/>
    </location>
</feature>
<organism evidence="2 3">
    <name type="scientific">Protopolystoma xenopodis</name>
    <dbReference type="NCBI Taxonomy" id="117903"/>
    <lineage>
        <taxon>Eukaryota</taxon>
        <taxon>Metazoa</taxon>
        <taxon>Spiralia</taxon>
        <taxon>Lophotrochozoa</taxon>
        <taxon>Platyhelminthes</taxon>
        <taxon>Monogenea</taxon>
        <taxon>Polyopisthocotylea</taxon>
        <taxon>Polystomatidea</taxon>
        <taxon>Polystomatidae</taxon>
        <taxon>Protopolystoma</taxon>
    </lineage>
</organism>
<comment type="caution">
    <text evidence="2">The sequence shown here is derived from an EMBL/GenBank/DDBJ whole genome shotgun (WGS) entry which is preliminary data.</text>
</comment>
<protein>
    <submittedName>
        <fullName evidence="2">Uncharacterized protein</fullName>
    </submittedName>
</protein>
<reference evidence="2" key="1">
    <citation type="submission" date="2018-11" db="EMBL/GenBank/DDBJ databases">
        <authorList>
            <consortium name="Pathogen Informatics"/>
        </authorList>
    </citation>
    <scope>NUCLEOTIDE SEQUENCE</scope>
</reference>
<name>A0A448XDK5_9PLAT</name>
<accession>A0A448XDK5</accession>
<dbReference type="AlphaFoldDB" id="A0A448XDK5"/>